<dbReference type="RefSeq" id="WP_184020921.1">
    <property type="nucleotide sequence ID" value="NZ_JACHFD010000022.1"/>
</dbReference>
<dbReference type="AlphaFoldDB" id="A0A840V867"/>
<protein>
    <recommendedName>
        <fullName evidence="3">Serine protease</fullName>
    </recommendedName>
</protein>
<sequence length="519" mass="56961">MRVGTCASLVLVWSGLGAVSALEIRDPTSGAYVWLWGLPTDPSLNTLFEPNPGVIRQGVGWPDGPLEWHRMLALVSPVHFIGVAHYPFEETTEIRFLGEDGVERGYALSGQEVLFRDGVATDLTLGTLAEPMDFAAGVRPYAVPNLAEREDYLDRTVMVVGKAGWAGQTRYRGFEKLVGKPGFDTTEYVYFDFPYEGGAAGDLRFEGGDSGSPTLMEVEGEWCLVGVHSALEEVPEIDPVETRSYDGFLPDYADELDALMEPLGYHLRRRFPEETELGVVAQAPVVPTVGEASTVTVEVQGMGPGAAHNVTVKVAFPGVAMVSGAGWIFEKSEEEVWHGRRGGLTAGGQGPFQVMWENLPSGERLEGQVEASADGVAAEEFSWSWPLRSQAQAQYDDWAEEWGVTGFEEDPDHDGWANLLEYAMGSDPASGLGVEDTDLKVENERVLLRFPWRTDAAERGLRQEFQVAGLEGQWGESFPEGTILSREPFVPERAGFERVTISLPQQQACFIRMKVTLDE</sequence>
<dbReference type="EMBL" id="JACHFD010000022">
    <property type="protein sequence ID" value="MBB5353246.1"/>
    <property type="molecule type" value="Genomic_DNA"/>
</dbReference>
<accession>A0A840V867</accession>
<comment type="caution">
    <text evidence="1">The sequence shown here is derived from an EMBL/GenBank/DDBJ whole genome shotgun (WGS) entry which is preliminary data.</text>
</comment>
<dbReference type="InterPro" id="IPR009003">
    <property type="entry name" value="Peptidase_S1_PA"/>
</dbReference>
<dbReference type="Proteomes" id="UP000557717">
    <property type="component" value="Unassembled WGS sequence"/>
</dbReference>
<proteinExistence type="predicted"/>
<keyword evidence="2" id="KW-1185">Reference proteome</keyword>
<name>A0A840V867_9BACT</name>
<evidence type="ECO:0000313" key="2">
    <source>
        <dbReference type="Proteomes" id="UP000557717"/>
    </source>
</evidence>
<gene>
    <name evidence="1" type="ORF">HNR46_003501</name>
</gene>
<organism evidence="1 2">
    <name type="scientific">Haloferula luteola</name>
    <dbReference type="NCBI Taxonomy" id="595692"/>
    <lineage>
        <taxon>Bacteria</taxon>
        <taxon>Pseudomonadati</taxon>
        <taxon>Verrucomicrobiota</taxon>
        <taxon>Verrucomicrobiia</taxon>
        <taxon>Verrucomicrobiales</taxon>
        <taxon>Verrucomicrobiaceae</taxon>
        <taxon>Haloferula</taxon>
    </lineage>
</organism>
<evidence type="ECO:0000313" key="1">
    <source>
        <dbReference type="EMBL" id="MBB5353246.1"/>
    </source>
</evidence>
<evidence type="ECO:0008006" key="3">
    <source>
        <dbReference type="Google" id="ProtNLM"/>
    </source>
</evidence>
<dbReference type="SUPFAM" id="SSF50494">
    <property type="entry name" value="Trypsin-like serine proteases"/>
    <property type="match status" value="1"/>
</dbReference>
<reference evidence="1 2" key="1">
    <citation type="submission" date="2020-08" db="EMBL/GenBank/DDBJ databases">
        <title>Genomic Encyclopedia of Type Strains, Phase IV (KMG-IV): sequencing the most valuable type-strain genomes for metagenomic binning, comparative biology and taxonomic classification.</title>
        <authorList>
            <person name="Goeker M."/>
        </authorList>
    </citation>
    <scope>NUCLEOTIDE SEQUENCE [LARGE SCALE GENOMIC DNA]</scope>
    <source>
        <strain evidence="1 2">YC6886</strain>
    </source>
</reference>